<evidence type="ECO:0000256" key="1">
    <source>
        <dbReference type="ARBA" id="ARBA00022801"/>
    </source>
</evidence>
<keyword evidence="1" id="KW-0378">Hydrolase</keyword>
<dbReference type="EMBL" id="RQZG01000008">
    <property type="protein sequence ID" value="RRD05013.1"/>
    <property type="molecule type" value="Genomic_DNA"/>
</dbReference>
<dbReference type="InterPro" id="IPR029021">
    <property type="entry name" value="Prot-tyrosine_phosphatase-like"/>
</dbReference>
<dbReference type="SUPFAM" id="SSF52799">
    <property type="entry name" value="(Phosphotyrosine protein) phosphatases II"/>
    <property type="match status" value="1"/>
</dbReference>
<dbReference type="InterPro" id="IPR057023">
    <property type="entry name" value="PTP-SAK"/>
</dbReference>
<name>A0A3P1T991_9ACTN</name>
<feature type="domain" description="Tyrosine specific protein phosphatases" evidence="2">
    <location>
        <begin position="84"/>
        <end position="121"/>
    </location>
</feature>
<evidence type="ECO:0000313" key="4">
    <source>
        <dbReference type="Proteomes" id="UP000280819"/>
    </source>
</evidence>
<dbReference type="PROSITE" id="PS50056">
    <property type="entry name" value="TYR_PHOSPHATASE_2"/>
    <property type="match status" value="1"/>
</dbReference>
<dbReference type="GO" id="GO:0016791">
    <property type="term" value="F:phosphatase activity"/>
    <property type="evidence" value="ECO:0007669"/>
    <property type="project" value="UniProtKB-ARBA"/>
</dbReference>
<comment type="caution">
    <text evidence="3">The sequence shown here is derived from an EMBL/GenBank/DDBJ whole genome shotgun (WGS) entry which is preliminary data.</text>
</comment>
<protein>
    <submittedName>
        <fullName evidence="3">Protein phosphatase</fullName>
    </submittedName>
</protein>
<sequence>MDIVLWDASEAGVMPLPSGRLVRGRRWSAVPETLPERGLYAMWRDPAPVWPYAWLRWPDFGLPLSRERAWSVIEDMWRAAEVERVEVACGGGRGRTGTVLAAMTILDGLDPDAAVAWVRQHYDRHAVETPWQRHWLHQH</sequence>
<dbReference type="InterPro" id="IPR000387">
    <property type="entry name" value="Tyr_Pase_dom"/>
</dbReference>
<dbReference type="Pfam" id="PF22784">
    <property type="entry name" value="PTP-SAK"/>
    <property type="match status" value="1"/>
</dbReference>
<proteinExistence type="predicted"/>
<gene>
    <name evidence="3" type="ORF">EII34_08850</name>
</gene>
<evidence type="ECO:0000313" key="3">
    <source>
        <dbReference type="EMBL" id="RRD05013.1"/>
    </source>
</evidence>
<organism evidence="3 4">
    <name type="scientific">Arachnia propionica</name>
    <dbReference type="NCBI Taxonomy" id="1750"/>
    <lineage>
        <taxon>Bacteria</taxon>
        <taxon>Bacillati</taxon>
        <taxon>Actinomycetota</taxon>
        <taxon>Actinomycetes</taxon>
        <taxon>Propionibacteriales</taxon>
        <taxon>Propionibacteriaceae</taxon>
        <taxon>Arachnia</taxon>
    </lineage>
</organism>
<dbReference type="OrthoDB" id="2629679at2"/>
<reference evidence="3 4" key="1">
    <citation type="submission" date="2018-11" db="EMBL/GenBank/DDBJ databases">
        <title>Genomes From Bacteria Associated with the Canine Oral Cavity: a Test Case for Automated Genome-Based Taxonomic Assignment.</title>
        <authorList>
            <person name="Coil D.A."/>
            <person name="Jospin G."/>
            <person name="Darling A.E."/>
            <person name="Wallis C."/>
            <person name="Davis I.J."/>
            <person name="Harris S."/>
            <person name="Eisen J.A."/>
            <person name="Holcombe L.J."/>
            <person name="O'Flynn C."/>
        </authorList>
    </citation>
    <scope>NUCLEOTIDE SEQUENCE [LARGE SCALE GENOMIC DNA]</scope>
    <source>
        <strain evidence="3 4">OH887_COT-365</strain>
    </source>
</reference>
<dbReference type="Gene3D" id="3.90.190.10">
    <property type="entry name" value="Protein tyrosine phosphatase superfamily"/>
    <property type="match status" value="1"/>
</dbReference>
<dbReference type="AlphaFoldDB" id="A0A3P1T991"/>
<evidence type="ECO:0000259" key="2">
    <source>
        <dbReference type="PROSITE" id="PS50056"/>
    </source>
</evidence>
<accession>A0A3P1T991</accession>
<dbReference type="Proteomes" id="UP000280819">
    <property type="component" value="Unassembled WGS sequence"/>
</dbReference>